<feature type="transmembrane region" description="Helical" evidence="1">
    <location>
        <begin position="29"/>
        <end position="47"/>
    </location>
</feature>
<name>A0ABT6PWI9_9PSEU</name>
<gene>
    <name evidence="2" type="ORF">QFW96_25420</name>
</gene>
<feature type="transmembrane region" description="Helical" evidence="1">
    <location>
        <begin position="85"/>
        <end position="107"/>
    </location>
</feature>
<dbReference type="Gene3D" id="1.20.1250.20">
    <property type="entry name" value="MFS general substrate transporter like domains"/>
    <property type="match status" value="1"/>
</dbReference>
<sequence length="111" mass="11556">MAPSPTEHTAPPANATRHEARRRIISARMSCWFAGGVLGVILVGLVYPQRGWTGVGVLCAALALALCLVWLGNSGIGARRPDPRPLPSIAVALVLGGGWLAVIAAVLRLTL</sequence>
<organism evidence="2 3">
    <name type="scientific">Saccharopolyspora ipomoeae</name>
    <dbReference type="NCBI Taxonomy" id="3042027"/>
    <lineage>
        <taxon>Bacteria</taxon>
        <taxon>Bacillati</taxon>
        <taxon>Actinomycetota</taxon>
        <taxon>Actinomycetes</taxon>
        <taxon>Pseudonocardiales</taxon>
        <taxon>Pseudonocardiaceae</taxon>
        <taxon>Saccharopolyspora</taxon>
    </lineage>
</organism>
<evidence type="ECO:0000313" key="3">
    <source>
        <dbReference type="Proteomes" id="UP001237595"/>
    </source>
</evidence>
<dbReference type="RefSeq" id="WP_281458250.1">
    <property type="nucleotide sequence ID" value="NZ_JASAOF010000023.1"/>
</dbReference>
<dbReference type="Proteomes" id="UP001237595">
    <property type="component" value="Unassembled WGS sequence"/>
</dbReference>
<evidence type="ECO:0000313" key="2">
    <source>
        <dbReference type="EMBL" id="MDI2031988.1"/>
    </source>
</evidence>
<comment type="caution">
    <text evidence="2">The sequence shown here is derived from an EMBL/GenBank/DDBJ whole genome shotgun (WGS) entry which is preliminary data.</text>
</comment>
<dbReference type="EMBL" id="JASAOF010000023">
    <property type="protein sequence ID" value="MDI2031988.1"/>
    <property type="molecule type" value="Genomic_DNA"/>
</dbReference>
<evidence type="ECO:0008006" key="4">
    <source>
        <dbReference type="Google" id="ProtNLM"/>
    </source>
</evidence>
<keyword evidence="3" id="KW-1185">Reference proteome</keyword>
<dbReference type="InterPro" id="IPR036259">
    <property type="entry name" value="MFS_trans_sf"/>
</dbReference>
<keyword evidence="1" id="KW-1133">Transmembrane helix</keyword>
<reference evidence="2 3" key="1">
    <citation type="submission" date="2023-04" db="EMBL/GenBank/DDBJ databases">
        <title>Draft genome sequence of Saccharopolyspora sp. TS4A08 isolated from sweet potato rhizospheric soil.</title>
        <authorList>
            <person name="Suksaard P."/>
            <person name="Duangmal K."/>
        </authorList>
    </citation>
    <scope>NUCLEOTIDE SEQUENCE [LARGE SCALE GENOMIC DNA]</scope>
    <source>
        <strain evidence="2 3">TS4A08</strain>
    </source>
</reference>
<evidence type="ECO:0000256" key="1">
    <source>
        <dbReference type="SAM" id="Phobius"/>
    </source>
</evidence>
<proteinExistence type="predicted"/>
<keyword evidence="1" id="KW-0812">Transmembrane</keyword>
<keyword evidence="1" id="KW-0472">Membrane</keyword>
<protein>
    <recommendedName>
        <fullName evidence="4">DUF202 domain-containing protein</fullName>
    </recommendedName>
</protein>
<feature type="transmembrane region" description="Helical" evidence="1">
    <location>
        <begin position="53"/>
        <end position="73"/>
    </location>
</feature>
<accession>A0ABT6PWI9</accession>